<evidence type="ECO:0000313" key="1">
    <source>
        <dbReference type="EMBL" id="NDJ90742.1"/>
    </source>
</evidence>
<dbReference type="EMBL" id="JAACYR010000061">
    <property type="protein sequence ID" value="NDJ90742.1"/>
    <property type="molecule type" value="Genomic_DNA"/>
</dbReference>
<dbReference type="AlphaFoldDB" id="A0A7K3LEJ5"/>
<organism evidence="1 2">
    <name type="scientific">Mycolicibacter kumamotonensis</name>
    <dbReference type="NCBI Taxonomy" id="354243"/>
    <lineage>
        <taxon>Bacteria</taxon>
        <taxon>Bacillati</taxon>
        <taxon>Actinomycetota</taxon>
        <taxon>Actinomycetes</taxon>
        <taxon>Mycobacteriales</taxon>
        <taxon>Mycobacteriaceae</taxon>
        <taxon>Mycolicibacter</taxon>
    </lineage>
</organism>
<name>A0A7K3LEJ5_9MYCO</name>
<dbReference type="RefSeq" id="WP_162112770.1">
    <property type="nucleotide sequence ID" value="NZ_JAACYR010000061.1"/>
</dbReference>
<sequence length="350" mass="38727">MTTDDIWPAVQALATTWLASPVVGNFLARHPARNDSEDVVTEALRNLQAGGSVLTETPLWTSTWEQLAQQMPLVQLTDEVRAYLRQIAPLGHALESTVGWVRSRLPLYPGIPVPQFSPRGYRRSPEFSLRMPWIQPLLQAGLPEEASPPSVADLLGLDEHEVLSNAQNLVSALCDSAEWKRYADLAAALTDHDRDALADARRRVGVLLNPRLVDQYEDARNERRNAYRREHVAEVVVGLDGRPRELADAFDVIDDLIDHALVNVHGQLVVRGGVPMIEPIDLDIDGPQVRFDYDGDDSFGVGESVLLDDPLAAGAYLIDSMNFRFGQFEGTRMSFTARSLPGTENAFQAS</sequence>
<dbReference type="Proteomes" id="UP000466523">
    <property type="component" value="Unassembled WGS sequence"/>
</dbReference>
<proteinExistence type="predicted"/>
<evidence type="ECO:0000313" key="2">
    <source>
        <dbReference type="Proteomes" id="UP000466523"/>
    </source>
</evidence>
<protein>
    <submittedName>
        <fullName evidence="1">Uncharacterized protein</fullName>
    </submittedName>
</protein>
<comment type="caution">
    <text evidence="1">The sequence shown here is derived from an EMBL/GenBank/DDBJ whole genome shotgun (WGS) entry which is preliminary data.</text>
</comment>
<gene>
    <name evidence="1" type="ORF">GWR20_16535</name>
</gene>
<accession>A0A7K3LEJ5</accession>
<reference evidence="1 2" key="1">
    <citation type="submission" date="2020-01" db="EMBL/GenBank/DDBJ databases">
        <authorList>
            <person name="Sanchez-Estrada R."/>
            <person name="Gonzalez-Y-Merchand J.A."/>
            <person name="Rivera-Gutierrez S."/>
        </authorList>
    </citation>
    <scope>NUCLEOTIDE SEQUENCE [LARGE SCALE GENOMIC DNA]</scope>
    <source>
        <strain evidence="1 2">CST 7247</strain>
    </source>
</reference>